<gene>
    <name evidence="2" type="ORF">CDAR_409721</name>
</gene>
<keyword evidence="3" id="KW-1185">Reference proteome</keyword>
<evidence type="ECO:0000313" key="3">
    <source>
        <dbReference type="Proteomes" id="UP001054837"/>
    </source>
</evidence>
<evidence type="ECO:0008006" key="4">
    <source>
        <dbReference type="Google" id="ProtNLM"/>
    </source>
</evidence>
<feature type="region of interest" description="Disordered" evidence="1">
    <location>
        <begin position="1"/>
        <end position="22"/>
    </location>
</feature>
<proteinExistence type="predicted"/>
<dbReference type="Proteomes" id="UP001054837">
    <property type="component" value="Unassembled WGS sequence"/>
</dbReference>
<accession>A0AAV4VJX0</accession>
<sequence>MLSADDPTPVMPPFKTSPANGVQCSPALSMSRVCGRCYRGTETENMIRNRLAVVGVRSKNDAPQEINGREQIMLIDLSTSQIEHMKAMEHRRGVRNRALELKRGIMSNLQEE</sequence>
<evidence type="ECO:0000256" key="1">
    <source>
        <dbReference type="SAM" id="MobiDB-lite"/>
    </source>
</evidence>
<name>A0AAV4VJX0_9ARAC</name>
<organism evidence="2 3">
    <name type="scientific">Caerostris darwini</name>
    <dbReference type="NCBI Taxonomy" id="1538125"/>
    <lineage>
        <taxon>Eukaryota</taxon>
        <taxon>Metazoa</taxon>
        <taxon>Ecdysozoa</taxon>
        <taxon>Arthropoda</taxon>
        <taxon>Chelicerata</taxon>
        <taxon>Arachnida</taxon>
        <taxon>Araneae</taxon>
        <taxon>Araneomorphae</taxon>
        <taxon>Entelegynae</taxon>
        <taxon>Araneoidea</taxon>
        <taxon>Araneidae</taxon>
        <taxon>Caerostris</taxon>
    </lineage>
</organism>
<evidence type="ECO:0000313" key="2">
    <source>
        <dbReference type="EMBL" id="GIY70612.1"/>
    </source>
</evidence>
<comment type="caution">
    <text evidence="2">The sequence shown here is derived from an EMBL/GenBank/DDBJ whole genome shotgun (WGS) entry which is preliminary data.</text>
</comment>
<dbReference type="AlphaFoldDB" id="A0AAV4VJX0"/>
<reference evidence="2 3" key="1">
    <citation type="submission" date="2021-06" db="EMBL/GenBank/DDBJ databases">
        <title>Caerostris darwini draft genome.</title>
        <authorList>
            <person name="Kono N."/>
            <person name="Arakawa K."/>
        </authorList>
    </citation>
    <scope>NUCLEOTIDE SEQUENCE [LARGE SCALE GENOMIC DNA]</scope>
</reference>
<dbReference type="EMBL" id="BPLQ01013206">
    <property type="protein sequence ID" value="GIY70612.1"/>
    <property type="molecule type" value="Genomic_DNA"/>
</dbReference>
<protein>
    <recommendedName>
        <fullName evidence="4">BHLH domain-containing protein</fullName>
    </recommendedName>
</protein>